<keyword evidence="4" id="KW-1185">Reference proteome</keyword>
<feature type="transmembrane region" description="Helical" evidence="2">
    <location>
        <begin position="310"/>
        <end position="332"/>
    </location>
</feature>
<dbReference type="PANTHER" id="PTHR38592:SF3">
    <property type="entry name" value="BLL4819 PROTEIN"/>
    <property type="match status" value="1"/>
</dbReference>
<dbReference type="Proteomes" id="UP000594118">
    <property type="component" value="Chromosome"/>
</dbReference>
<feature type="transmembrane region" description="Helical" evidence="2">
    <location>
        <begin position="37"/>
        <end position="58"/>
    </location>
</feature>
<sequence>MRIDAFRGLALAMIFVDHVPGNPFEVLTTRNYGFSDAAEGFFIMSGIAAGIAYSGRFAPAILQRDGAWAAISPVWKRSWTLYLVQVFLTMWAIAIYAWGANTFGLPALLSEINLRQVFENTPGAMIGIPALTHQLGYVNILPAYSVLLLTAPVVLFAGLRAPRLTFAVSLLIWFAAGVLRLNLPNFPNEGGWFFNPIAWQLIFVIGLLTGMQLRQGKRFVPKSRVLFALASGYLVLVVAWMFIPALANALNSQLARLGGAGVPFFIVAHDKTFLSLPRLLHVLALFYVLSSLSAVKWASASTFAAPLRLMGRHGLVVFSIGTMLSLLFQVFMRADPGSLWMPVVLPIAGLLIQVLAAWVSELARRPRHPAPVPEPAPTRVSVTAKTKLPA</sequence>
<keyword evidence="2" id="KW-1133">Transmembrane helix</keyword>
<feature type="region of interest" description="Disordered" evidence="1">
    <location>
        <begin position="367"/>
        <end position="390"/>
    </location>
</feature>
<evidence type="ECO:0000313" key="3">
    <source>
        <dbReference type="EMBL" id="QOL83183.1"/>
    </source>
</evidence>
<name>A0A7L9WT99_9RHOB</name>
<evidence type="ECO:0000313" key="4">
    <source>
        <dbReference type="Proteomes" id="UP000594118"/>
    </source>
</evidence>
<feature type="transmembrane region" description="Helical" evidence="2">
    <location>
        <begin position="279"/>
        <end position="298"/>
    </location>
</feature>
<reference evidence="3 4" key="1">
    <citation type="submission" date="2019-10" db="EMBL/GenBank/DDBJ databases">
        <title>Pseudopuniceibacterium sp. HQ09 islated from Antarctica.</title>
        <authorList>
            <person name="Liao L."/>
            <person name="Su S."/>
            <person name="Chen B."/>
            <person name="Yu Y."/>
        </authorList>
    </citation>
    <scope>NUCLEOTIDE SEQUENCE [LARGE SCALE GENOMIC DNA]</scope>
    <source>
        <strain evidence="3 4">HQ09</strain>
    </source>
</reference>
<proteinExistence type="predicted"/>
<organism evidence="3 4">
    <name type="scientific">Pseudooceanicola spongiae</name>
    <dbReference type="NCBI Taxonomy" id="2613965"/>
    <lineage>
        <taxon>Bacteria</taxon>
        <taxon>Pseudomonadati</taxon>
        <taxon>Pseudomonadota</taxon>
        <taxon>Alphaproteobacteria</taxon>
        <taxon>Rhodobacterales</taxon>
        <taxon>Paracoccaceae</taxon>
        <taxon>Pseudooceanicola</taxon>
    </lineage>
</organism>
<dbReference type="InterPro" id="IPR014550">
    <property type="entry name" value="UCP028704_OpgC"/>
</dbReference>
<feature type="transmembrane region" description="Helical" evidence="2">
    <location>
        <begin position="164"/>
        <end position="181"/>
    </location>
</feature>
<keyword evidence="2" id="KW-0812">Transmembrane</keyword>
<keyword evidence="2" id="KW-0472">Membrane</keyword>
<dbReference type="Pfam" id="PF10129">
    <property type="entry name" value="OpgC_C"/>
    <property type="match status" value="1"/>
</dbReference>
<feature type="transmembrane region" description="Helical" evidence="2">
    <location>
        <begin position="79"/>
        <end position="99"/>
    </location>
</feature>
<dbReference type="PANTHER" id="PTHR38592">
    <property type="entry name" value="BLL4819 PROTEIN"/>
    <property type="match status" value="1"/>
</dbReference>
<dbReference type="PIRSF" id="PIRSF028704">
    <property type="entry name" value="UPC028704"/>
    <property type="match status" value="1"/>
</dbReference>
<dbReference type="EMBL" id="CP045201">
    <property type="protein sequence ID" value="QOL83183.1"/>
    <property type="molecule type" value="Genomic_DNA"/>
</dbReference>
<accession>A0A7L9WT99</accession>
<feature type="transmembrane region" description="Helical" evidence="2">
    <location>
        <begin position="193"/>
        <end position="213"/>
    </location>
</feature>
<dbReference type="AlphaFoldDB" id="A0A7L9WT99"/>
<protein>
    <submittedName>
        <fullName evidence="3">OpgC domain-containing protein</fullName>
    </submittedName>
</protein>
<feature type="transmembrane region" description="Helical" evidence="2">
    <location>
        <begin position="225"/>
        <end position="247"/>
    </location>
</feature>
<evidence type="ECO:0000256" key="1">
    <source>
        <dbReference type="SAM" id="MobiDB-lite"/>
    </source>
</evidence>
<feature type="transmembrane region" description="Helical" evidence="2">
    <location>
        <begin position="135"/>
        <end position="157"/>
    </location>
</feature>
<evidence type="ECO:0000256" key="2">
    <source>
        <dbReference type="SAM" id="Phobius"/>
    </source>
</evidence>
<gene>
    <name evidence="3" type="ORF">F3W81_10850</name>
</gene>
<feature type="transmembrane region" description="Helical" evidence="2">
    <location>
        <begin position="338"/>
        <end position="359"/>
    </location>
</feature>
<dbReference type="KEGG" id="pshq:F3W81_10850"/>